<dbReference type="InterPro" id="IPR032821">
    <property type="entry name" value="PKS_assoc"/>
</dbReference>
<dbReference type="InterPro" id="IPR014030">
    <property type="entry name" value="Ketoacyl_synth_N"/>
</dbReference>
<evidence type="ECO:0000256" key="6">
    <source>
        <dbReference type="ARBA" id="ARBA00023002"/>
    </source>
</evidence>
<evidence type="ECO:0000313" key="12">
    <source>
        <dbReference type="Proteomes" id="UP000821866"/>
    </source>
</evidence>
<dbReference type="AlphaFoldDB" id="A0A9J6EZ89"/>
<keyword evidence="5" id="KW-0521">NADP</keyword>
<proteinExistence type="predicted"/>
<dbReference type="SMART" id="SM00825">
    <property type="entry name" value="PKS_KS"/>
    <property type="match status" value="1"/>
</dbReference>
<dbReference type="InterPro" id="IPR050091">
    <property type="entry name" value="PKS_NRPS_Biosynth_Enz"/>
</dbReference>
<comment type="caution">
    <text evidence="11">The sequence shown here is derived from an EMBL/GenBank/DDBJ whole genome shotgun (WGS) entry which is preliminary data.</text>
</comment>
<dbReference type="Gene3D" id="3.40.47.10">
    <property type="match status" value="3"/>
</dbReference>
<evidence type="ECO:0000256" key="5">
    <source>
        <dbReference type="ARBA" id="ARBA00022857"/>
    </source>
</evidence>
<evidence type="ECO:0000259" key="10">
    <source>
        <dbReference type="PROSITE" id="PS52004"/>
    </source>
</evidence>
<dbReference type="Proteomes" id="UP000821866">
    <property type="component" value="Chromosome 1"/>
</dbReference>
<dbReference type="SUPFAM" id="SSF53901">
    <property type="entry name" value="Thiolase-like"/>
    <property type="match status" value="3"/>
</dbReference>
<dbReference type="PANTHER" id="PTHR43775:SF7">
    <property type="entry name" value="FATTY ACID SYNTHASE"/>
    <property type="match status" value="1"/>
</dbReference>
<dbReference type="GO" id="GO:0004312">
    <property type="term" value="F:fatty acid synthase activity"/>
    <property type="evidence" value="ECO:0007669"/>
    <property type="project" value="TreeGrafter"/>
</dbReference>
<dbReference type="PROSITE" id="PS00606">
    <property type="entry name" value="KS3_1"/>
    <property type="match status" value="2"/>
</dbReference>
<protein>
    <recommendedName>
        <fullName evidence="10">Ketosynthase family 3 (KS3) domain-containing protein</fullName>
    </recommendedName>
</protein>
<evidence type="ECO:0000256" key="1">
    <source>
        <dbReference type="ARBA" id="ARBA00022450"/>
    </source>
</evidence>
<evidence type="ECO:0000256" key="2">
    <source>
        <dbReference type="ARBA" id="ARBA00022516"/>
    </source>
</evidence>
<keyword evidence="4" id="KW-0276">Fatty acid metabolism</keyword>
<keyword evidence="9" id="KW-0511">Multifunctional enzyme</keyword>
<dbReference type="PANTHER" id="PTHR43775">
    <property type="entry name" value="FATTY ACID SYNTHASE"/>
    <property type="match status" value="1"/>
</dbReference>
<dbReference type="GO" id="GO:0016491">
    <property type="term" value="F:oxidoreductase activity"/>
    <property type="evidence" value="ECO:0007669"/>
    <property type="project" value="UniProtKB-KW"/>
</dbReference>
<keyword evidence="7" id="KW-0443">Lipid metabolism</keyword>
<reference evidence="11" key="2">
    <citation type="submission" date="2021-09" db="EMBL/GenBank/DDBJ databases">
        <authorList>
            <person name="Jia N."/>
            <person name="Wang J."/>
            <person name="Shi W."/>
            <person name="Du L."/>
            <person name="Sun Y."/>
            <person name="Zhan W."/>
            <person name="Jiang J."/>
            <person name="Wang Q."/>
            <person name="Zhang B."/>
            <person name="Ji P."/>
            <person name="Sakyi L.B."/>
            <person name="Cui X."/>
            <person name="Yuan T."/>
            <person name="Jiang B."/>
            <person name="Yang W."/>
            <person name="Lam T.T.-Y."/>
            <person name="Chang Q."/>
            <person name="Ding S."/>
            <person name="Wang X."/>
            <person name="Zhu J."/>
            <person name="Ruan X."/>
            <person name="Zhao L."/>
            <person name="Wei J."/>
            <person name="Que T."/>
            <person name="Du C."/>
            <person name="Cheng J."/>
            <person name="Dai P."/>
            <person name="Han X."/>
            <person name="Huang E."/>
            <person name="Gao Y."/>
            <person name="Liu J."/>
            <person name="Shao H."/>
            <person name="Ye R."/>
            <person name="Li L."/>
            <person name="Wei W."/>
            <person name="Wang X."/>
            <person name="Wang C."/>
            <person name="Huo Q."/>
            <person name="Li W."/>
            <person name="Guo W."/>
            <person name="Chen H."/>
            <person name="Chen S."/>
            <person name="Zhou L."/>
            <person name="Zhou L."/>
            <person name="Ni X."/>
            <person name="Tian J."/>
            <person name="Zhou Y."/>
            <person name="Sheng Y."/>
            <person name="Liu T."/>
            <person name="Pan Y."/>
            <person name="Xia L."/>
            <person name="Li J."/>
            <person name="Zhao F."/>
            <person name="Cao W."/>
        </authorList>
    </citation>
    <scope>NUCLEOTIDE SEQUENCE</scope>
    <source>
        <strain evidence="11">Rmic-2018</strain>
        <tissue evidence="11">Larvae</tissue>
    </source>
</reference>
<dbReference type="InterPro" id="IPR020841">
    <property type="entry name" value="PKS_Beta-ketoAc_synthase_dom"/>
</dbReference>
<dbReference type="VEuPathDB" id="VectorBase:LOC119179527"/>
<dbReference type="Gene3D" id="3.30.70.3290">
    <property type="match status" value="1"/>
</dbReference>
<dbReference type="PROSITE" id="PS52004">
    <property type="entry name" value="KS3_2"/>
    <property type="match status" value="1"/>
</dbReference>
<dbReference type="GO" id="GO:0006633">
    <property type="term" value="P:fatty acid biosynthetic process"/>
    <property type="evidence" value="ECO:0007669"/>
    <property type="project" value="UniProtKB-KW"/>
</dbReference>
<gene>
    <name evidence="11" type="ORF">HPB51_005550</name>
</gene>
<organism evidence="11 12">
    <name type="scientific">Rhipicephalus microplus</name>
    <name type="common">Cattle tick</name>
    <name type="synonym">Boophilus microplus</name>
    <dbReference type="NCBI Taxonomy" id="6941"/>
    <lineage>
        <taxon>Eukaryota</taxon>
        <taxon>Metazoa</taxon>
        <taxon>Ecdysozoa</taxon>
        <taxon>Arthropoda</taxon>
        <taxon>Chelicerata</taxon>
        <taxon>Arachnida</taxon>
        <taxon>Acari</taxon>
        <taxon>Parasitiformes</taxon>
        <taxon>Ixodida</taxon>
        <taxon>Ixodoidea</taxon>
        <taxon>Ixodidae</taxon>
        <taxon>Rhipicephalinae</taxon>
        <taxon>Rhipicephalus</taxon>
        <taxon>Boophilus</taxon>
    </lineage>
</organism>
<evidence type="ECO:0000256" key="7">
    <source>
        <dbReference type="ARBA" id="ARBA00023098"/>
    </source>
</evidence>
<dbReference type="CDD" id="cd00833">
    <property type="entry name" value="PKS"/>
    <property type="match status" value="1"/>
</dbReference>
<keyword evidence="8" id="KW-0275">Fatty acid biosynthesis</keyword>
<evidence type="ECO:0000256" key="4">
    <source>
        <dbReference type="ARBA" id="ARBA00022832"/>
    </source>
</evidence>
<dbReference type="InterPro" id="IPR018201">
    <property type="entry name" value="Ketoacyl_synth_AS"/>
</dbReference>
<sequence length="567" mass="60605">MKARNVSPFLVFKCLMETLGMGYKTDKTAKGFHGIPERMGTIRDLSRFDAQMFGVNPKQAHLMDPQVRLLLETSYEAIMDAGYDPETLRSHNIGVFIGCSMSDSDDAFSVDTDKIDGYGLIGSSRALFSNRISYAFDFTGPSVTVDTACSSTLSALNHAVLAIRSGQCEAAIVGGCMVSLKPATSISFSRLGMLSPDGKCKSFDAQGPSVTVDTACSSTLSALNHAVLAIRSGQCEAAIVGGCMVSLKPATSISFSRLGMLSPDGKCKSFDAQADGFARSETVGVFFVQQARHARRIYTKVAHIKISADGYKSEGVSSLAKVILAMETGVIAGNLHFQRPNPDIPSLLDGTIEIVDKATPFPGGPVGVNNFGFGGTNAHVILEQVPGLDGNASVRDKKEVPRLVLLAGRTKDSLEKTIDCIEKEGPYPDSGYALLNMVGQRSAAQFPYRGYMLVPVDGSGKEVVKATTENSVNEAASLNSHEVLKQHDIDLIKMVTSENLDGGVGPLYGCLAAVEYNANKAEVRLEAAKAACSQQLSRKIFFLVLASSQRPTTWCPLNPPIIVFVHM</sequence>
<evidence type="ECO:0000313" key="11">
    <source>
        <dbReference type="EMBL" id="KAH8039304.1"/>
    </source>
</evidence>
<dbReference type="Pfam" id="PF00109">
    <property type="entry name" value="ketoacyl-synt"/>
    <property type="match status" value="1"/>
</dbReference>
<evidence type="ECO:0000256" key="8">
    <source>
        <dbReference type="ARBA" id="ARBA00023160"/>
    </source>
</evidence>
<dbReference type="GO" id="GO:0004315">
    <property type="term" value="F:3-oxoacyl-[acyl-carrier-protein] synthase activity"/>
    <property type="evidence" value="ECO:0007669"/>
    <property type="project" value="InterPro"/>
</dbReference>
<dbReference type="Pfam" id="PF16197">
    <property type="entry name" value="KAsynt_C_assoc"/>
    <property type="match status" value="1"/>
</dbReference>
<name>A0A9J6EZ89_RHIMP</name>
<evidence type="ECO:0000256" key="9">
    <source>
        <dbReference type="ARBA" id="ARBA00023268"/>
    </source>
</evidence>
<feature type="domain" description="Ketosynthase family 3 (KS3)" evidence="10">
    <location>
        <begin position="1"/>
        <end position="384"/>
    </location>
</feature>
<reference evidence="11" key="1">
    <citation type="journal article" date="2020" name="Cell">
        <title>Large-Scale Comparative Analyses of Tick Genomes Elucidate Their Genetic Diversity and Vector Capacities.</title>
        <authorList>
            <consortium name="Tick Genome and Microbiome Consortium (TIGMIC)"/>
            <person name="Jia N."/>
            <person name="Wang J."/>
            <person name="Shi W."/>
            <person name="Du L."/>
            <person name="Sun Y."/>
            <person name="Zhan W."/>
            <person name="Jiang J.F."/>
            <person name="Wang Q."/>
            <person name="Zhang B."/>
            <person name="Ji P."/>
            <person name="Bell-Sakyi L."/>
            <person name="Cui X.M."/>
            <person name="Yuan T.T."/>
            <person name="Jiang B.G."/>
            <person name="Yang W.F."/>
            <person name="Lam T.T."/>
            <person name="Chang Q.C."/>
            <person name="Ding S.J."/>
            <person name="Wang X.J."/>
            <person name="Zhu J.G."/>
            <person name="Ruan X.D."/>
            <person name="Zhao L."/>
            <person name="Wei J.T."/>
            <person name="Ye R.Z."/>
            <person name="Que T.C."/>
            <person name="Du C.H."/>
            <person name="Zhou Y.H."/>
            <person name="Cheng J.X."/>
            <person name="Dai P.F."/>
            <person name="Guo W.B."/>
            <person name="Han X.H."/>
            <person name="Huang E.J."/>
            <person name="Li L.F."/>
            <person name="Wei W."/>
            <person name="Gao Y.C."/>
            <person name="Liu J.Z."/>
            <person name="Shao H.Z."/>
            <person name="Wang X."/>
            <person name="Wang C.C."/>
            <person name="Yang T.C."/>
            <person name="Huo Q.B."/>
            <person name="Li W."/>
            <person name="Chen H.Y."/>
            <person name="Chen S.E."/>
            <person name="Zhou L.G."/>
            <person name="Ni X.B."/>
            <person name="Tian J.H."/>
            <person name="Sheng Y."/>
            <person name="Liu T."/>
            <person name="Pan Y.S."/>
            <person name="Xia L.Y."/>
            <person name="Li J."/>
            <person name="Zhao F."/>
            <person name="Cao W.C."/>
        </authorList>
    </citation>
    <scope>NUCLEOTIDE SEQUENCE</scope>
    <source>
        <strain evidence="11">Rmic-2018</strain>
    </source>
</reference>
<evidence type="ECO:0000256" key="3">
    <source>
        <dbReference type="ARBA" id="ARBA00022679"/>
    </source>
</evidence>
<dbReference type="EMBL" id="JABSTU010000001">
    <property type="protein sequence ID" value="KAH8039304.1"/>
    <property type="molecule type" value="Genomic_DNA"/>
</dbReference>
<keyword evidence="2" id="KW-0444">Lipid biosynthesis</keyword>
<accession>A0A9J6EZ89</accession>
<dbReference type="InterPro" id="IPR016039">
    <property type="entry name" value="Thiolase-like"/>
</dbReference>
<keyword evidence="6" id="KW-0560">Oxidoreductase</keyword>
<keyword evidence="1" id="KW-0596">Phosphopantetheine</keyword>
<keyword evidence="3" id="KW-0808">Transferase</keyword>
<keyword evidence="12" id="KW-1185">Reference proteome</keyword>